<reference evidence="1" key="1">
    <citation type="submission" date="2020-06" db="EMBL/GenBank/DDBJ databases">
        <authorList>
            <person name="Li T."/>
            <person name="Hu X."/>
            <person name="Zhang T."/>
            <person name="Song X."/>
            <person name="Zhang H."/>
            <person name="Dai N."/>
            <person name="Sheng W."/>
            <person name="Hou X."/>
            <person name="Wei L."/>
        </authorList>
    </citation>
    <scope>NUCLEOTIDE SEQUENCE</scope>
    <source>
        <strain evidence="1">KEN1</strain>
        <tissue evidence="1">Leaf</tissue>
    </source>
</reference>
<dbReference type="EMBL" id="JACGWN010000014">
    <property type="protein sequence ID" value="KAL0407242.1"/>
    <property type="molecule type" value="Genomic_DNA"/>
</dbReference>
<dbReference type="AlphaFoldDB" id="A0AAW2TSL2"/>
<organism evidence="1">
    <name type="scientific">Sesamum latifolium</name>
    <dbReference type="NCBI Taxonomy" id="2727402"/>
    <lineage>
        <taxon>Eukaryota</taxon>
        <taxon>Viridiplantae</taxon>
        <taxon>Streptophyta</taxon>
        <taxon>Embryophyta</taxon>
        <taxon>Tracheophyta</taxon>
        <taxon>Spermatophyta</taxon>
        <taxon>Magnoliopsida</taxon>
        <taxon>eudicotyledons</taxon>
        <taxon>Gunneridae</taxon>
        <taxon>Pentapetalae</taxon>
        <taxon>asterids</taxon>
        <taxon>lamiids</taxon>
        <taxon>Lamiales</taxon>
        <taxon>Pedaliaceae</taxon>
        <taxon>Sesamum</taxon>
    </lineage>
</organism>
<comment type="caution">
    <text evidence="1">The sequence shown here is derived from an EMBL/GenBank/DDBJ whole genome shotgun (WGS) entry which is preliminary data.</text>
</comment>
<sequence>MNKLKLTHVHSLKPPPPPPVVAAATTTTKSFNATISRLSTQGFHRQVLLTFTSMLKSPTATPDAFTYPSLFKACTSLSLYSLGPRYTNRLSLMGSPQTPIFPVH</sequence>
<protein>
    <submittedName>
        <fullName evidence="1">Uncharacterized protein</fullName>
    </submittedName>
</protein>
<gene>
    <name evidence="1" type="ORF">Slati_4038100</name>
</gene>
<accession>A0AAW2TSL2</accession>
<reference evidence="1" key="2">
    <citation type="journal article" date="2024" name="Plant">
        <title>Genomic evolution and insights into agronomic trait innovations of Sesamum species.</title>
        <authorList>
            <person name="Miao H."/>
            <person name="Wang L."/>
            <person name="Qu L."/>
            <person name="Liu H."/>
            <person name="Sun Y."/>
            <person name="Le M."/>
            <person name="Wang Q."/>
            <person name="Wei S."/>
            <person name="Zheng Y."/>
            <person name="Lin W."/>
            <person name="Duan Y."/>
            <person name="Cao H."/>
            <person name="Xiong S."/>
            <person name="Wang X."/>
            <person name="Wei L."/>
            <person name="Li C."/>
            <person name="Ma Q."/>
            <person name="Ju M."/>
            <person name="Zhao R."/>
            <person name="Li G."/>
            <person name="Mu C."/>
            <person name="Tian Q."/>
            <person name="Mei H."/>
            <person name="Zhang T."/>
            <person name="Gao T."/>
            <person name="Zhang H."/>
        </authorList>
    </citation>
    <scope>NUCLEOTIDE SEQUENCE</scope>
    <source>
        <strain evidence="1">KEN1</strain>
    </source>
</reference>
<name>A0AAW2TSL2_9LAMI</name>
<evidence type="ECO:0000313" key="1">
    <source>
        <dbReference type="EMBL" id="KAL0407242.1"/>
    </source>
</evidence>
<proteinExistence type="predicted"/>